<dbReference type="EMBL" id="NAQV01000026">
    <property type="protein sequence ID" value="RAN62202.1"/>
    <property type="molecule type" value="Genomic_DNA"/>
</dbReference>
<dbReference type="AlphaFoldDB" id="A0A328KRR2"/>
<dbReference type="RefSeq" id="WP_112790425.1">
    <property type="nucleotide sequence ID" value="NZ_NAQV01000026.1"/>
</dbReference>
<dbReference type="Proteomes" id="UP000249099">
    <property type="component" value="Unassembled WGS sequence"/>
</dbReference>
<sequence>MKKLLLIISLTAGAIYLYKKSTEIRQYGKTNEKGSTAILAGEHMASYLNQNVNYISSGVTPRTK</sequence>
<gene>
    <name evidence="1" type="ORF">B8A44_07980</name>
</gene>
<reference evidence="1 2" key="1">
    <citation type="submission" date="2017-03" db="EMBL/GenBank/DDBJ databases">
        <title>wgs assembly of Dolosigranulum pigrum KPL CDC strains.</title>
        <authorList>
            <person name="Brugger S.D."/>
            <person name="Pettigrew M."/>
            <person name="Kong Y."/>
            <person name="Lemon K.P."/>
        </authorList>
    </citation>
    <scope>NUCLEOTIDE SEQUENCE [LARGE SCALE GENOMIC DNA]</scope>
    <source>
        <strain evidence="1 2">KPL1931_CDC4294-98</strain>
    </source>
</reference>
<accession>A0A328KRR2</accession>
<protein>
    <submittedName>
        <fullName evidence="1">Uncharacterized protein</fullName>
    </submittedName>
</protein>
<comment type="caution">
    <text evidence="1">The sequence shown here is derived from an EMBL/GenBank/DDBJ whole genome shotgun (WGS) entry which is preliminary data.</text>
</comment>
<name>A0A328KRR2_9LACT</name>
<proteinExistence type="predicted"/>
<evidence type="ECO:0000313" key="2">
    <source>
        <dbReference type="Proteomes" id="UP000249099"/>
    </source>
</evidence>
<organism evidence="1 2">
    <name type="scientific">Dolosigranulum pigrum</name>
    <dbReference type="NCBI Taxonomy" id="29394"/>
    <lineage>
        <taxon>Bacteria</taxon>
        <taxon>Bacillati</taxon>
        <taxon>Bacillota</taxon>
        <taxon>Bacilli</taxon>
        <taxon>Lactobacillales</taxon>
        <taxon>Carnobacteriaceae</taxon>
        <taxon>Dolosigranulum</taxon>
    </lineage>
</organism>
<evidence type="ECO:0000313" key="1">
    <source>
        <dbReference type="EMBL" id="RAN62202.1"/>
    </source>
</evidence>